<proteinExistence type="predicted"/>
<evidence type="ECO:0000313" key="1">
    <source>
        <dbReference type="EMBL" id="HCK02886.1"/>
    </source>
</evidence>
<dbReference type="EMBL" id="DPSM01000029">
    <property type="protein sequence ID" value="HCK02886.1"/>
    <property type="molecule type" value="Genomic_DNA"/>
</dbReference>
<dbReference type="RefSeq" id="WP_278432070.1">
    <property type="nucleotide sequence ID" value="NZ_DPSM01000029.1"/>
</dbReference>
<name>A0A9C7QYW9_9GAMM</name>
<dbReference type="AlphaFoldDB" id="A0A9C7QYW9"/>
<protein>
    <submittedName>
        <fullName evidence="1">Uncharacterized protein</fullName>
    </submittedName>
</protein>
<reference evidence="1 2" key="1">
    <citation type="journal article" date="2018" name="Nat. Biotechnol.">
        <title>A standardized bacterial taxonomy based on genome phylogeny substantially revises the tree of life.</title>
        <authorList>
            <person name="Parks D.H."/>
            <person name="Chuvochina M."/>
            <person name="Waite D.W."/>
            <person name="Rinke C."/>
            <person name="Skarshewski A."/>
            <person name="Chaumeil P.A."/>
            <person name="Hugenholtz P."/>
        </authorList>
    </citation>
    <scope>NUCLEOTIDE SEQUENCE [LARGE SCALE GENOMIC DNA]</scope>
    <source>
        <strain evidence="1">UBA11264</strain>
    </source>
</reference>
<accession>A0A9C7QYW9</accession>
<dbReference type="Proteomes" id="UP000262210">
    <property type="component" value="Unassembled WGS sequence"/>
</dbReference>
<evidence type="ECO:0000313" key="2">
    <source>
        <dbReference type="Proteomes" id="UP000262210"/>
    </source>
</evidence>
<gene>
    <name evidence="1" type="ORF">DHV72_23085</name>
</gene>
<sequence length="192" mass="20922">MIKRFNPDFSLSISHELAYMRETPEGGYVAHGDYATLFSELELVKADRDAQQKRADALAVRNEQLMSFVTEGFNIAGQGGSWCGGDIQELGEKLELFARETYQPVLHGYICGHEPGEDSVYVITKSATSAALAAIEARGVEKALAIVEACRGSICAGGLSENRQYEESIVHPHLDGISDELESLAAELREAK</sequence>
<comment type="caution">
    <text evidence="1">The sequence shown here is derived from an EMBL/GenBank/DDBJ whole genome shotgun (WGS) entry which is preliminary data.</text>
</comment>
<organism evidence="1 2">
    <name type="scientific">Serratia grimesii</name>
    <dbReference type="NCBI Taxonomy" id="82995"/>
    <lineage>
        <taxon>Bacteria</taxon>
        <taxon>Pseudomonadati</taxon>
        <taxon>Pseudomonadota</taxon>
        <taxon>Gammaproteobacteria</taxon>
        <taxon>Enterobacterales</taxon>
        <taxon>Yersiniaceae</taxon>
        <taxon>Serratia</taxon>
    </lineage>
</organism>